<dbReference type="InterPro" id="IPR015797">
    <property type="entry name" value="NUDIX_hydrolase-like_dom_sf"/>
</dbReference>
<accession>A0A7W6G2I0</accession>
<evidence type="ECO:0000256" key="3">
    <source>
        <dbReference type="RuleBase" id="RU003476"/>
    </source>
</evidence>
<dbReference type="PROSITE" id="PS00893">
    <property type="entry name" value="NUDIX_BOX"/>
    <property type="match status" value="1"/>
</dbReference>
<dbReference type="PANTHER" id="PTHR43046:SF2">
    <property type="entry name" value="8-OXO-DGTP DIPHOSPHATASE-RELATED"/>
    <property type="match status" value="1"/>
</dbReference>
<comment type="similarity">
    <text evidence="3">Belongs to the Nudix hydrolase family.</text>
</comment>
<dbReference type="InterPro" id="IPR020476">
    <property type="entry name" value="Nudix_hydrolase"/>
</dbReference>
<gene>
    <name evidence="5" type="ORF">GGQ73_003084</name>
</gene>
<dbReference type="PRINTS" id="PR00502">
    <property type="entry name" value="NUDIXFAMILY"/>
</dbReference>
<sequence>MSFSDSYLGKLRQKIGSGILLVPGARVIVKREDGCLLMQHRTDFDVWGIPGGNAEEGEDLQSVAIRETREETGIRIRNLLPFGFGSNPEFETVTFPNGDICQFFAMMFYTTHYDGTPVVADDESKAVDWINPDVLPPMLPNMRRSVEAFQRFEKTGIFQMI</sequence>
<dbReference type="AlphaFoldDB" id="A0A7W6G2I0"/>
<dbReference type="PANTHER" id="PTHR43046">
    <property type="entry name" value="GDP-MANNOSE MANNOSYL HYDROLASE"/>
    <property type="match status" value="1"/>
</dbReference>
<dbReference type="Pfam" id="PF00293">
    <property type="entry name" value="NUDIX"/>
    <property type="match status" value="1"/>
</dbReference>
<dbReference type="InterPro" id="IPR000086">
    <property type="entry name" value="NUDIX_hydrolase_dom"/>
</dbReference>
<reference evidence="5 6" key="1">
    <citation type="submission" date="2020-08" db="EMBL/GenBank/DDBJ databases">
        <title>Genomic Encyclopedia of Type Strains, Phase IV (KMG-IV): sequencing the most valuable type-strain genomes for metagenomic binning, comparative biology and taxonomic classification.</title>
        <authorList>
            <person name="Goeker M."/>
        </authorList>
    </citation>
    <scope>NUCLEOTIDE SEQUENCE [LARGE SCALE GENOMIC DNA]</scope>
    <source>
        <strain evidence="5 6">DSM 26438</strain>
    </source>
</reference>
<comment type="caution">
    <text evidence="5">The sequence shown here is derived from an EMBL/GenBank/DDBJ whole genome shotgun (WGS) entry which is preliminary data.</text>
</comment>
<proteinExistence type="inferred from homology"/>
<keyword evidence="2 3" id="KW-0378">Hydrolase</keyword>
<dbReference type="InterPro" id="IPR020084">
    <property type="entry name" value="NUDIX_hydrolase_CS"/>
</dbReference>
<comment type="cofactor">
    <cofactor evidence="1">
        <name>Mg(2+)</name>
        <dbReference type="ChEBI" id="CHEBI:18420"/>
    </cofactor>
</comment>
<evidence type="ECO:0000256" key="2">
    <source>
        <dbReference type="ARBA" id="ARBA00022801"/>
    </source>
</evidence>
<dbReference type="RefSeq" id="WP_183897002.1">
    <property type="nucleotide sequence ID" value="NZ_JACIDV010000009.1"/>
</dbReference>
<dbReference type="Proteomes" id="UP000565286">
    <property type="component" value="Unassembled WGS sequence"/>
</dbReference>
<protein>
    <submittedName>
        <fullName evidence="5">ADP-ribose pyrophosphatase YjhB (NUDIX family)</fullName>
    </submittedName>
</protein>
<feature type="domain" description="Nudix hydrolase" evidence="4">
    <location>
        <begin position="20"/>
        <end position="152"/>
    </location>
</feature>
<dbReference type="SUPFAM" id="SSF55811">
    <property type="entry name" value="Nudix"/>
    <property type="match status" value="1"/>
</dbReference>
<dbReference type="EMBL" id="JACIDV010000009">
    <property type="protein sequence ID" value="MBB3947118.1"/>
    <property type="molecule type" value="Genomic_DNA"/>
</dbReference>
<dbReference type="PROSITE" id="PS51462">
    <property type="entry name" value="NUDIX"/>
    <property type="match status" value="1"/>
</dbReference>
<keyword evidence="6" id="KW-1185">Reference proteome</keyword>
<dbReference type="Gene3D" id="3.90.79.10">
    <property type="entry name" value="Nucleoside Triphosphate Pyrophosphohydrolase"/>
    <property type="match status" value="1"/>
</dbReference>
<dbReference type="GO" id="GO:0016787">
    <property type="term" value="F:hydrolase activity"/>
    <property type="evidence" value="ECO:0007669"/>
    <property type="project" value="UniProtKB-KW"/>
</dbReference>
<organism evidence="5 6">
    <name type="scientific">Rhizobium skierniewicense</name>
    <dbReference type="NCBI Taxonomy" id="984260"/>
    <lineage>
        <taxon>Bacteria</taxon>
        <taxon>Pseudomonadati</taxon>
        <taxon>Pseudomonadota</taxon>
        <taxon>Alphaproteobacteria</taxon>
        <taxon>Hyphomicrobiales</taxon>
        <taxon>Rhizobiaceae</taxon>
        <taxon>Rhizobium/Agrobacterium group</taxon>
        <taxon>Rhizobium</taxon>
    </lineage>
</organism>
<evidence type="ECO:0000313" key="5">
    <source>
        <dbReference type="EMBL" id="MBB3947118.1"/>
    </source>
</evidence>
<evidence type="ECO:0000256" key="1">
    <source>
        <dbReference type="ARBA" id="ARBA00001946"/>
    </source>
</evidence>
<name>A0A7W6G2I0_9HYPH</name>
<evidence type="ECO:0000313" key="6">
    <source>
        <dbReference type="Proteomes" id="UP000565286"/>
    </source>
</evidence>
<evidence type="ECO:0000259" key="4">
    <source>
        <dbReference type="PROSITE" id="PS51462"/>
    </source>
</evidence>